<organism evidence="2 3">
    <name type="scientific">Frigoriglobus tundricola</name>
    <dbReference type="NCBI Taxonomy" id="2774151"/>
    <lineage>
        <taxon>Bacteria</taxon>
        <taxon>Pseudomonadati</taxon>
        <taxon>Planctomycetota</taxon>
        <taxon>Planctomycetia</taxon>
        <taxon>Gemmatales</taxon>
        <taxon>Gemmataceae</taxon>
        <taxon>Frigoriglobus</taxon>
    </lineage>
</organism>
<dbReference type="Gene3D" id="3.40.50.10610">
    <property type="entry name" value="ABC-type transport auxiliary lipoprotein component"/>
    <property type="match status" value="1"/>
</dbReference>
<sequence>MRRFAVAALAAALAAAGCAFLSGTKKISNKKPEPPTFSQYHLDGWEWDRVDRVLVLPVLNESQYTRAGDEVRAAFTSELQRLGRFEVVAAPDDKALLALQIHRGGRFDEAAMLDLARHTSADVIVHIIITHYSPFPRPRIGLVVQAVGPQEAKVVASVDGLWDTTDAAVAERCRRFYRQRPHTRPPFIARNYVVESDDGLAADLALDSPALFQRWVSQEVALALLGRPIPGVISSGTKSQLAATAGAASCVQPVSGAAVPDAAAGKVK</sequence>
<feature type="chain" id="PRO_5026932206" description="Lipoprotein" evidence="1">
    <location>
        <begin position="22"/>
        <end position="268"/>
    </location>
</feature>
<proteinExistence type="predicted"/>
<dbReference type="AlphaFoldDB" id="A0A6M5YN59"/>
<dbReference type="Proteomes" id="UP000503447">
    <property type="component" value="Chromosome"/>
</dbReference>
<name>A0A6M5YN59_9BACT</name>
<evidence type="ECO:0008006" key="4">
    <source>
        <dbReference type="Google" id="ProtNLM"/>
    </source>
</evidence>
<dbReference type="KEGG" id="ftj:FTUN_1912"/>
<keyword evidence="1" id="KW-0732">Signal</keyword>
<reference evidence="3" key="1">
    <citation type="submission" date="2020-05" db="EMBL/GenBank/DDBJ databases">
        <title>Frigoriglobus tundricola gen. nov., sp. nov., a psychrotolerant cellulolytic planctomycete of the family Gemmataceae with two divergent copies of 16S rRNA gene.</title>
        <authorList>
            <person name="Kulichevskaya I.S."/>
            <person name="Ivanova A.A."/>
            <person name="Naumoff D.G."/>
            <person name="Beletsky A.V."/>
            <person name="Rijpstra W.I.C."/>
            <person name="Sinninghe Damste J.S."/>
            <person name="Mardanov A.V."/>
            <person name="Ravin N.V."/>
            <person name="Dedysh S.N."/>
        </authorList>
    </citation>
    <scope>NUCLEOTIDE SEQUENCE [LARGE SCALE GENOMIC DNA]</scope>
    <source>
        <strain evidence="3">PL17</strain>
    </source>
</reference>
<accession>A0A6M5YN59</accession>
<dbReference type="EMBL" id="CP053452">
    <property type="protein sequence ID" value="QJW94392.1"/>
    <property type="molecule type" value="Genomic_DNA"/>
</dbReference>
<dbReference type="RefSeq" id="WP_171470405.1">
    <property type="nucleotide sequence ID" value="NZ_CP053452.2"/>
</dbReference>
<protein>
    <recommendedName>
        <fullName evidence="4">Lipoprotein</fullName>
    </recommendedName>
</protein>
<gene>
    <name evidence="2" type="ORF">FTUN_1912</name>
</gene>
<keyword evidence="3" id="KW-1185">Reference proteome</keyword>
<evidence type="ECO:0000313" key="3">
    <source>
        <dbReference type="Proteomes" id="UP000503447"/>
    </source>
</evidence>
<feature type="signal peptide" evidence="1">
    <location>
        <begin position="1"/>
        <end position="21"/>
    </location>
</feature>
<evidence type="ECO:0000256" key="1">
    <source>
        <dbReference type="SAM" id="SignalP"/>
    </source>
</evidence>
<evidence type="ECO:0000313" key="2">
    <source>
        <dbReference type="EMBL" id="QJW94392.1"/>
    </source>
</evidence>
<dbReference type="PROSITE" id="PS51257">
    <property type="entry name" value="PROKAR_LIPOPROTEIN"/>
    <property type="match status" value="1"/>
</dbReference>